<dbReference type="KEGG" id="vg:29078385"/>
<dbReference type="GeneID" id="29078385"/>
<reference evidence="2" key="1">
    <citation type="submission" date="2016-07" db="EMBL/GenBank/DDBJ databases">
        <authorList>
            <person name="Florea S."/>
            <person name="Webb J.S."/>
            <person name="Jaromczyk J."/>
            <person name="Schardl C.L."/>
        </authorList>
    </citation>
    <scope>NUCLEOTIDE SEQUENCE [LARGE SCALE GENOMIC DNA]</scope>
</reference>
<protein>
    <submittedName>
        <fullName evidence="1">Tail assembly chaperone</fullName>
    </submittedName>
</protein>
<evidence type="ECO:0000313" key="1">
    <source>
        <dbReference type="EMBL" id="AON97383.1"/>
    </source>
</evidence>
<evidence type="ECO:0000313" key="2">
    <source>
        <dbReference type="Proteomes" id="UP000201968"/>
    </source>
</evidence>
<proteinExistence type="predicted"/>
<dbReference type="EMBL" id="KX557282">
    <property type="protein sequence ID" value="AON97383.1"/>
    <property type="molecule type" value="Genomic_DNA"/>
</dbReference>
<keyword evidence="2" id="KW-1185">Reference proteome</keyword>
<accession>A0A1C9EHV2</accession>
<organism evidence="1 2">
    <name type="scientific">Gordonia phage Nyceirae</name>
    <dbReference type="NCBI Taxonomy" id="1887651"/>
    <lineage>
        <taxon>Viruses</taxon>
        <taxon>Duplodnaviria</taxon>
        <taxon>Heunggongvirae</taxon>
        <taxon>Uroviricota</taxon>
        <taxon>Caudoviricetes</taxon>
        <taxon>Nyceiraevirus</taxon>
        <taxon>Nyceiraevirus nyceirae</taxon>
    </lineage>
</organism>
<gene>
    <name evidence="1" type="primary">20</name>
    <name evidence="1" type="ORF">SEA_NYCEIRAE_20</name>
</gene>
<name>A0A1C9EHV2_9CAUD</name>
<dbReference type="RefSeq" id="YP_009277938.1">
    <property type="nucleotide sequence ID" value="NC_031004.1"/>
</dbReference>
<sequence>MGKPVGALTYLDPVRDGWGALTARFRTQYQLDIRTCLCEMHWQDVVLLIDDLKPSWTETDENAATLLDVQNFWLELEYVKSTTTPAEAKAAERDAKSNKRKAPPLPVIRPVAYRPPAAHAAAVRRYEALLEKYENAGVDLITTEQMDAREVMKMLGLAPGDVTATN</sequence>
<dbReference type="Proteomes" id="UP000201968">
    <property type="component" value="Segment"/>
</dbReference>